<feature type="transmembrane region" description="Helical" evidence="1">
    <location>
        <begin position="21"/>
        <end position="42"/>
    </location>
</feature>
<feature type="transmembrane region" description="Helical" evidence="1">
    <location>
        <begin position="86"/>
        <end position="104"/>
    </location>
</feature>
<dbReference type="Proteomes" id="UP000598633">
    <property type="component" value="Unassembled WGS sequence"/>
</dbReference>
<gene>
    <name evidence="2" type="ORF">IFJ97_03135</name>
</gene>
<name>A0A8J6Y6A5_9BACT</name>
<dbReference type="EMBL" id="JACXWA010000055">
    <property type="protein sequence ID" value="MBD3870339.1"/>
    <property type="molecule type" value="Genomic_DNA"/>
</dbReference>
<protein>
    <submittedName>
        <fullName evidence="2">Uncharacterized protein</fullName>
    </submittedName>
</protein>
<keyword evidence="1" id="KW-0472">Membrane</keyword>
<feature type="transmembrane region" description="Helical" evidence="1">
    <location>
        <begin position="193"/>
        <end position="209"/>
    </location>
</feature>
<feature type="transmembrane region" description="Helical" evidence="1">
    <location>
        <begin position="342"/>
        <end position="362"/>
    </location>
</feature>
<feature type="transmembrane region" description="Helical" evidence="1">
    <location>
        <begin position="382"/>
        <end position="402"/>
    </location>
</feature>
<feature type="transmembrane region" description="Helical" evidence="1">
    <location>
        <begin position="215"/>
        <end position="235"/>
    </location>
</feature>
<evidence type="ECO:0000313" key="3">
    <source>
        <dbReference type="Proteomes" id="UP000598633"/>
    </source>
</evidence>
<organism evidence="2 3">
    <name type="scientific">Candidatus Sulfomarinibacter kjeldsenii</name>
    <dbReference type="NCBI Taxonomy" id="2885994"/>
    <lineage>
        <taxon>Bacteria</taxon>
        <taxon>Pseudomonadati</taxon>
        <taxon>Acidobacteriota</taxon>
        <taxon>Thermoanaerobaculia</taxon>
        <taxon>Thermoanaerobaculales</taxon>
        <taxon>Candidatus Sulfomarinibacteraceae</taxon>
        <taxon>Candidatus Sulfomarinibacter</taxon>
    </lineage>
</organism>
<sequence>MRDASHKHRRRISQSPAWTAVWWLIGVATTSYPTIVSGFRLVQGGLGDTRLVNFTLEHGYRWLMGWPLAESFWSPPIFFPATGVTAYTDLLLGVAPLYWVWRWLGAAPDTAYQCWMLVCWSLNFVAFYWLLRRSLATSVLASSVGAWFFAFASPRMAGVMHQQLMIQFFLVLMLASIVEIARSQDRNTNSTRTRVWIALFFVAGVLQLNTAVYPLLYFSLGLTATAAIVAFSRSGRSTAAQIFRTHLATIAACAAAAVLVAIPTIMHYRDSAAAFGARPLPPHHLPKLASWLLMGDYNLLWGGLHELPYFEWANRSLHHNGIGVFGMVLCAVGLWHGRDRTIVRLMAAAVAVLFLITLRLPGDWSLWEPLRHIIPGGTSARAIARVGMVLLYPAAFGIALAIEGALLRRSWWVALLLLAPVVVEQIHRPLTYDKAAARSRVEAIADTVPRDIDAFLLTTTDGRQDRYVHEDAMWVTFSAGVPTVNGRYGKRPGRCWQLRDVHYGNRRKAAKIRANLDQWIECRDLDPDRIAWVNFQARPAVPK</sequence>
<proteinExistence type="predicted"/>
<feature type="transmembrane region" description="Helical" evidence="1">
    <location>
        <begin position="317"/>
        <end position="335"/>
    </location>
</feature>
<accession>A0A8J6Y6A5</accession>
<feature type="transmembrane region" description="Helical" evidence="1">
    <location>
        <begin position="110"/>
        <end position="130"/>
    </location>
</feature>
<keyword evidence="1" id="KW-1133">Transmembrane helix</keyword>
<keyword evidence="1" id="KW-0812">Transmembrane</keyword>
<evidence type="ECO:0000256" key="1">
    <source>
        <dbReference type="SAM" id="Phobius"/>
    </source>
</evidence>
<dbReference type="AlphaFoldDB" id="A0A8J6Y6A5"/>
<evidence type="ECO:0000313" key="2">
    <source>
        <dbReference type="EMBL" id="MBD3870339.1"/>
    </source>
</evidence>
<feature type="transmembrane region" description="Helical" evidence="1">
    <location>
        <begin position="247"/>
        <end position="266"/>
    </location>
</feature>
<reference evidence="2 3" key="1">
    <citation type="submission" date="2020-08" db="EMBL/GenBank/DDBJ databases">
        <title>Acidobacteriota in marine sediments use diverse sulfur dissimilation pathways.</title>
        <authorList>
            <person name="Wasmund K."/>
        </authorList>
    </citation>
    <scope>NUCLEOTIDE SEQUENCE [LARGE SCALE GENOMIC DNA]</scope>
    <source>
        <strain evidence="2">MAG AM3-A</strain>
    </source>
</reference>
<feature type="transmembrane region" description="Helical" evidence="1">
    <location>
        <begin position="164"/>
        <end position="181"/>
    </location>
</feature>
<comment type="caution">
    <text evidence="2">The sequence shown here is derived from an EMBL/GenBank/DDBJ whole genome shotgun (WGS) entry which is preliminary data.</text>
</comment>